<feature type="active site" evidence="1">
    <location>
        <position position="210"/>
    </location>
</feature>
<dbReference type="GO" id="GO:0005524">
    <property type="term" value="F:ATP binding"/>
    <property type="evidence" value="ECO:0007669"/>
    <property type="project" value="UniProtKB-KW"/>
</dbReference>
<evidence type="ECO:0000256" key="2">
    <source>
        <dbReference type="PIRSR" id="PIRSR640198-2"/>
    </source>
</evidence>
<name>A0A2K8U7S1_9GAMM</name>
<keyword evidence="2" id="KW-0547">Nucleotide-binding</keyword>
<evidence type="ECO:0000256" key="1">
    <source>
        <dbReference type="PIRSR" id="PIRSR640198-1"/>
    </source>
</evidence>
<proteinExistence type="predicted"/>
<dbReference type="PANTHER" id="PTHR13504">
    <property type="entry name" value="FIDO DOMAIN-CONTAINING PROTEIN DDB_G0283145"/>
    <property type="match status" value="1"/>
</dbReference>
<feature type="domain" description="Fido" evidence="3">
    <location>
        <begin position="117"/>
        <end position="287"/>
    </location>
</feature>
<dbReference type="InterPro" id="IPR040198">
    <property type="entry name" value="Fido_containing"/>
</dbReference>
<dbReference type="PANTHER" id="PTHR13504:SF38">
    <property type="entry name" value="FIDO DOMAIN-CONTAINING PROTEIN"/>
    <property type="match status" value="1"/>
</dbReference>
<evidence type="ECO:0000313" key="4">
    <source>
        <dbReference type="EMBL" id="AUB81648.1"/>
    </source>
</evidence>
<evidence type="ECO:0000259" key="3">
    <source>
        <dbReference type="PROSITE" id="PS51459"/>
    </source>
</evidence>
<dbReference type="Gene3D" id="1.10.3290.10">
    <property type="entry name" value="Fido-like domain"/>
    <property type="match status" value="1"/>
</dbReference>
<dbReference type="InterPro" id="IPR003812">
    <property type="entry name" value="Fido"/>
</dbReference>
<sequence length="402" mass="43380">MVRDPSAMEPMLPGRDGDPGDLADLALALVAASAQAAGRLHPITEATLRDLLRTINSYYSNLIEGHRTHPIDIERAMRADYAAEPARRALQLESRAHIQVENAIASRLAAEPGLEVCSPAFLCWLHERFYAGLPPELLRVEGPPGTAAETLVPGRLRERLVEVGRHLPPAAVELPRFLKRFAEVYAPERHRGQARLIAAAASHHRLAWIHPFLDGNGRIARLFTDAYLAAGGIKGHGLWSASRGLARQRAEYLDRLAAADAPRRGDLDGRGQLTLAGLADFCRFFLATCIDQARYMGDLLRTDEMQRRIAAYVQLRTAGTLPGPPLKPASAPVLLAVFLRGALPRGEAAALTGYGERAGRAVLAALLAEGLLVCDSAKGPVRLGLPMAAVPYLFPGVFPADG</sequence>
<keyword evidence="5" id="KW-1185">Reference proteome</keyword>
<reference evidence="4 5" key="1">
    <citation type="submission" date="2017-03" db="EMBL/GenBank/DDBJ databases">
        <title>Complete genome sequence of Candidatus 'Thiodictyon syntrophicum' sp. nov. strain Cad16T, a photolithoautotroph purple sulfur bacterium isolated from an alpine meromictic lake.</title>
        <authorList>
            <person name="Luedin S.M."/>
            <person name="Pothier J.F."/>
            <person name="Danza F."/>
            <person name="Storelli N."/>
            <person name="Wittwer M."/>
            <person name="Tonolla M."/>
        </authorList>
    </citation>
    <scope>NUCLEOTIDE SEQUENCE [LARGE SCALE GENOMIC DNA]</scope>
    <source>
        <strain evidence="4 5">Cad16T</strain>
    </source>
</reference>
<dbReference type="EMBL" id="CP020370">
    <property type="protein sequence ID" value="AUB81648.1"/>
    <property type="molecule type" value="Genomic_DNA"/>
</dbReference>
<keyword evidence="2" id="KW-0067">ATP-binding</keyword>
<dbReference type="InterPro" id="IPR036597">
    <property type="entry name" value="Fido-like_dom_sf"/>
</dbReference>
<feature type="binding site" evidence="2">
    <location>
        <begin position="214"/>
        <end position="221"/>
    </location>
    <ligand>
        <name>ATP</name>
        <dbReference type="ChEBI" id="CHEBI:30616"/>
    </ligand>
</feature>
<accession>A0A2K8U7S1</accession>
<dbReference type="Pfam" id="PF02661">
    <property type="entry name" value="Fic"/>
    <property type="match status" value="1"/>
</dbReference>
<evidence type="ECO:0000313" key="5">
    <source>
        <dbReference type="Proteomes" id="UP000232638"/>
    </source>
</evidence>
<dbReference type="AlphaFoldDB" id="A0A2K8U7S1"/>
<protein>
    <submittedName>
        <fullName evidence="4">Cell filamentation protein Fic</fullName>
    </submittedName>
</protein>
<organism evidence="4 5">
    <name type="scientific">Candidatus Thiodictyon syntrophicum</name>
    <dbReference type="NCBI Taxonomy" id="1166950"/>
    <lineage>
        <taxon>Bacteria</taxon>
        <taxon>Pseudomonadati</taxon>
        <taxon>Pseudomonadota</taxon>
        <taxon>Gammaproteobacteria</taxon>
        <taxon>Chromatiales</taxon>
        <taxon>Chromatiaceae</taxon>
        <taxon>Thiodictyon</taxon>
    </lineage>
</organism>
<dbReference type="OrthoDB" id="9807853at2"/>
<dbReference type="SUPFAM" id="SSF140931">
    <property type="entry name" value="Fic-like"/>
    <property type="match status" value="1"/>
</dbReference>
<dbReference type="Proteomes" id="UP000232638">
    <property type="component" value="Chromosome"/>
</dbReference>
<feature type="binding site" evidence="2">
    <location>
        <begin position="163"/>
        <end position="166"/>
    </location>
    <ligand>
        <name>ATP</name>
        <dbReference type="ChEBI" id="CHEBI:30616"/>
    </ligand>
</feature>
<gene>
    <name evidence="4" type="ORF">THSYN_12210</name>
</gene>
<dbReference type="PROSITE" id="PS51459">
    <property type="entry name" value="FIDO"/>
    <property type="match status" value="1"/>
</dbReference>
<dbReference type="KEGG" id="tsy:THSYN_12210"/>